<dbReference type="Pfam" id="PF02678">
    <property type="entry name" value="Pirin"/>
    <property type="match status" value="1"/>
</dbReference>
<name>A0ABU9C864_9BURK</name>
<protein>
    <submittedName>
        <fullName evidence="5">Pirin family protein</fullName>
    </submittedName>
</protein>
<comment type="similarity">
    <text evidence="1 2">Belongs to the pirin family.</text>
</comment>
<dbReference type="Pfam" id="PF05726">
    <property type="entry name" value="Pirin_C"/>
    <property type="match status" value="1"/>
</dbReference>
<evidence type="ECO:0000256" key="1">
    <source>
        <dbReference type="ARBA" id="ARBA00008416"/>
    </source>
</evidence>
<dbReference type="InterPro" id="IPR014710">
    <property type="entry name" value="RmlC-like_jellyroll"/>
</dbReference>
<dbReference type="InterPro" id="IPR008778">
    <property type="entry name" value="Pirin_C_dom"/>
</dbReference>
<dbReference type="PANTHER" id="PTHR13903:SF8">
    <property type="entry name" value="PIRIN"/>
    <property type="match status" value="1"/>
</dbReference>
<organism evidence="5 6">
    <name type="scientific">Ideonella margarita</name>
    <dbReference type="NCBI Taxonomy" id="2984191"/>
    <lineage>
        <taxon>Bacteria</taxon>
        <taxon>Pseudomonadati</taxon>
        <taxon>Pseudomonadota</taxon>
        <taxon>Betaproteobacteria</taxon>
        <taxon>Burkholderiales</taxon>
        <taxon>Sphaerotilaceae</taxon>
        <taxon>Ideonella</taxon>
    </lineage>
</organism>
<dbReference type="Gene3D" id="2.60.120.10">
    <property type="entry name" value="Jelly Rolls"/>
    <property type="match status" value="2"/>
</dbReference>
<dbReference type="CDD" id="cd02909">
    <property type="entry name" value="cupin_pirin_N"/>
    <property type="match status" value="1"/>
</dbReference>
<evidence type="ECO:0000256" key="2">
    <source>
        <dbReference type="RuleBase" id="RU003457"/>
    </source>
</evidence>
<keyword evidence="6" id="KW-1185">Reference proteome</keyword>
<dbReference type="RefSeq" id="WP_341399099.1">
    <property type="nucleotide sequence ID" value="NZ_JBBUTI010000006.1"/>
</dbReference>
<dbReference type="InterPro" id="IPR012093">
    <property type="entry name" value="Pirin"/>
</dbReference>
<reference evidence="5 6" key="1">
    <citation type="submission" date="2024-04" db="EMBL/GenBank/DDBJ databases">
        <title>Novel species of the genus Ideonella isolated from streams.</title>
        <authorList>
            <person name="Lu H."/>
        </authorList>
    </citation>
    <scope>NUCLEOTIDE SEQUENCE [LARGE SCALE GENOMIC DNA]</scope>
    <source>
        <strain evidence="5 6">LYT19W</strain>
    </source>
</reference>
<evidence type="ECO:0000313" key="6">
    <source>
        <dbReference type="Proteomes" id="UP001379945"/>
    </source>
</evidence>
<proteinExistence type="inferred from homology"/>
<gene>
    <name evidence="5" type="ORF">AACH00_10615</name>
</gene>
<dbReference type="InterPro" id="IPR003829">
    <property type="entry name" value="Pirin_N_dom"/>
</dbReference>
<comment type="caution">
    <text evidence="5">The sequence shown here is derived from an EMBL/GenBank/DDBJ whole genome shotgun (WGS) entry which is preliminary data.</text>
</comment>
<dbReference type="PANTHER" id="PTHR13903">
    <property type="entry name" value="PIRIN-RELATED"/>
    <property type="match status" value="1"/>
</dbReference>
<sequence length="293" mass="31208">MSAPQILQGHETALATGLQVRRLLPAAARRAVGPFVFFDHFGPVTLPADVDSDVGGHPHIGLATVTYLFDGRQVHRDSLGTVQPIEPGAVNWMTAGRGIVHSERTHDDDRGRDRPAHGLQLWVALPPGLSDVAPSFQHAGADEIPEIDEPGGVQLRLLVGEAFGQRSPVKTASPTLYLDITLPPHTRWNLPALAPELALYAPCDELQVNGLPLPAAHMAVLPDGEGAQLASGATGARLVVVGGEALPQPVRMWWNFVGYSREALGEAAARWAAGGFEPIPGETDRIEGPPWRG</sequence>
<dbReference type="Proteomes" id="UP001379945">
    <property type="component" value="Unassembled WGS sequence"/>
</dbReference>
<dbReference type="PIRSF" id="PIRSF006232">
    <property type="entry name" value="Pirin"/>
    <property type="match status" value="1"/>
</dbReference>
<feature type="domain" description="Pirin N-terminal" evidence="3">
    <location>
        <begin position="19"/>
        <end position="123"/>
    </location>
</feature>
<evidence type="ECO:0000313" key="5">
    <source>
        <dbReference type="EMBL" id="MEK8046802.1"/>
    </source>
</evidence>
<dbReference type="SUPFAM" id="SSF51182">
    <property type="entry name" value="RmlC-like cupins"/>
    <property type="match status" value="1"/>
</dbReference>
<evidence type="ECO:0000259" key="3">
    <source>
        <dbReference type="Pfam" id="PF02678"/>
    </source>
</evidence>
<accession>A0ABU9C864</accession>
<dbReference type="CDD" id="cd02247">
    <property type="entry name" value="cupin_pirin_C"/>
    <property type="match status" value="1"/>
</dbReference>
<dbReference type="EMBL" id="JBBUTI010000006">
    <property type="protein sequence ID" value="MEK8046802.1"/>
    <property type="molecule type" value="Genomic_DNA"/>
</dbReference>
<evidence type="ECO:0000259" key="4">
    <source>
        <dbReference type="Pfam" id="PF05726"/>
    </source>
</evidence>
<dbReference type="InterPro" id="IPR011051">
    <property type="entry name" value="RmlC_Cupin_sf"/>
</dbReference>
<feature type="domain" description="Pirin C-terminal" evidence="4">
    <location>
        <begin position="177"/>
        <end position="276"/>
    </location>
</feature>